<name>A0A0U1DSB6_9MYCO</name>
<organism evidence="1 2">
    <name type="scientific">Mycobacterium europaeum</name>
    <dbReference type="NCBI Taxonomy" id="761804"/>
    <lineage>
        <taxon>Bacteria</taxon>
        <taxon>Bacillati</taxon>
        <taxon>Actinomycetota</taxon>
        <taxon>Actinomycetes</taxon>
        <taxon>Mycobacteriales</taxon>
        <taxon>Mycobacteriaceae</taxon>
        <taxon>Mycobacterium</taxon>
        <taxon>Mycobacterium simiae complex</taxon>
    </lineage>
</organism>
<sequence>MTTAHDDNAVSWRELAGQLIPEQTAELEYCEREQIPQGCIRLRAS</sequence>
<reference evidence="2" key="1">
    <citation type="submission" date="2015-03" db="EMBL/GenBank/DDBJ databases">
        <authorList>
            <person name="Urmite Genomes"/>
        </authorList>
    </citation>
    <scope>NUCLEOTIDE SEQUENCE [LARGE SCALE GENOMIC DNA]</scope>
    <source>
        <strain evidence="2">CSUR P1344</strain>
    </source>
</reference>
<evidence type="ECO:0000313" key="1">
    <source>
        <dbReference type="EMBL" id="CQD21934.1"/>
    </source>
</evidence>
<accession>A0A0U1DSB6</accession>
<dbReference type="EMBL" id="CTEC01000002">
    <property type="protein sequence ID" value="CQD21934.1"/>
    <property type="molecule type" value="Genomic_DNA"/>
</dbReference>
<dbReference type="Proteomes" id="UP000199601">
    <property type="component" value="Unassembled WGS sequence"/>
</dbReference>
<gene>
    <name evidence="1" type="ORF">BN000_05410</name>
</gene>
<keyword evidence="2" id="KW-1185">Reference proteome</keyword>
<protein>
    <submittedName>
        <fullName evidence="1">Uncharacterized protein</fullName>
    </submittedName>
</protein>
<proteinExistence type="predicted"/>
<evidence type="ECO:0000313" key="2">
    <source>
        <dbReference type="Proteomes" id="UP000199601"/>
    </source>
</evidence>
<dbReference type="AlphaFoldDB" id="A0A0U1DSB6"/>